<reference evidence="3" key="1">
    <citation type="journal article" date="2015" name="Proc. Natl. Acad. Sci. U.S.A.">
        <title>Networks of energetic and metabolic interactions define dynamics in microbial communities.</title>
        <authorList>
            <person name="Embree M."/>
            <person name="Liu J.K."/>
            <person name="Al-Bassam M.M."/>
            <person name="Zengler K."/>
        </authorList>
    </citation>
    <scope>NUCLEOTIDE SEQUENCE</scope>
</reference>
<accession>A0A0W8E9H3</accession>
<gene>
    <name evidence="3" type="ORF">ASZ90_017319</name>
</gene>
<feature type="transmembrane region" description="Helical" evidence="1">
    <location>
        <begin position="20"/>
        <end position="45"/>
    </location>
</feature>
<organism evidence="3">
    <name type="scientific">hydrocarbon metagenome</name>
    <dbReference type="NCBI Taxonomy" id="938273"/>
    <lineage>
        <taxon>unclassified sequences</taxon>
        <taxon>metagenomes</taxon>
        <taxon>ecological metagenomes</taxon>
    </lineage>
</organism>
<keyword evidence="1" id="KW-1133">Transmembrane helix</keyword>
<dbReference type="AlphaFoldDB" id="A0A0W8E9H3"/>
<dbReference type="Pfam" id="PF13400">
    <property type="entry name" value="Tad"/>
    <property type="match status" value="1"/>
</dbReference>
<sequence>MQQRYTRGKIKLKNEDGTVLIIAVFLVMLFAILFAGMVQLGMYLLARDQLQTATDAAALAGASNGTHRYVKINVITDRGERIVCDDDDCWCSGCSRVTIKNIPGDEKTLLDEGAWKNYCVPECDCGGGDCWYELVERNMMYDTHSMGWGVSKTTIDDTEKELTEATKTAIAEYGYGYTSTLNKMLKNLTLEQISTLLGSKNRFMQAWMNIGGYTYNCGSECAGDTGACYPCEEWMSEGDKAYKKVSDRKKFVDQCIQTMSNMRTANSRPINKLDAKYTEAAGRFFEANLPKNASDAGIQKITVYGYEQRNSPYYPSVVVYATAKIKTMFPSLFPNDLQTTVCASGATSFRDAQDQTRNGNKFYDALTGGKWYRVPEDGCWVDW</sequence>
<dbReference type="EMBL" id="LNQE01001822">
    <property type="protein sequence ID" value="KUG05246.1"/>
    <property type="molecule type" value="Genomic_DNA"/>
</dbReference>
<keyword evidence="1" id="KW-0812">Transmembrane</keyword>
<feature type="domain" description="Putative Flp pilus-assembly TadG-like N-terminal" evidence="2">
    <location>
        <begin position="17"/>
        <end position="63"/>
    </location>
</feature>
<name>A0A0W8E9H3_9ZZZZ</name>
<proteinExistence type="predicted"/>
<protein>
    <recommendedName>
        <fullName evidence="2">Putative Flp pilus-assembly TadG-like N-terminal domain-containing protein</fullName>
    </recommendedName>
</protein>
<dbReference type="InterPro" id="IPR028087">
    <property type="entry name" value="Tad_N"/>
</dbReference>
<evidence type="ECO:0000256" key="1">
    <source>
        <dbReference type="SAM" id="Phobius"/>
    </source>
</evidence>
<comment type="caution">
    <text evidence="3">The sequence shown here is derived from an EMBL/GenBank/DDBJ whole genome shotgun (WGS) entry which is preliminary data.</text>
</comment>
<evidence type="ECO:0000313" key="3">
    <source>
        <dbReference type="EMBL" id="KUG05246.1"/>
    </source>
</evidence>
<keyword evidence="1" id="KW-0472">Membrane</keyword>
<evidence type="ECO:0000259" key="2">
    <source>
        <dbReference type="Pfam" id="PF13400"/>
    </source>
</evidence>